<accession>A0A4Y2K0E4</accession>
<protein>
    <submittedName>
        <fullName evidence="1">Uncharacterized protein</fullName>
    </submittedName>
</protein>
<organism evidence="1 2">
    <name type="scientific">Araneus ventricosus</name>
    <name type="common">Orbweaver spider</name>
    <name type="synonym">Epeira ventricosa</name>
    <dbReference type="NCBI Taxonomy" id="182803"/>
    <lineage>
        <taxon>Eukaryota</taxon>
        <taxon>Metazoa</taxon>
        <taxon>Ecdysozoa</taxon>
        <taxon>Arthropoda</taxon>
        <taxon>Chelicerata</taxon>
        <taxon>Arachnida</taxon>
        <taxon>Araneae</taxon>
        <taxon>Araneomorphae</taxon>
        <taxon>Entelegynae</taxon>
        <taxon>Araneoidea</taxon>
        <taxon>Araneidae</taxon>
        <taxon>Araneus</taxon>
    </lineage>
</organism>
<keyword evidence="2" id="KW-1185">Reference proteome</keyword>
<evidence type="ECO:0000313" key="1">
    <source>
        <dbReference type="EMBL" id="GBM94942.1"/>
    </source>
</evidence>
<proteinExistence type="predicted"/>
<comment type="caution">
    <text evidence="1">The sequence shown here is derived from an EMBL/GenBank/DDBJ whole genome shotgun (WGS) entry which is preliminary data.</text>
</comment>
<dbReference type="Proteomes" id="UP000499080">
    <property type="component" value="Unassembled WGS sequence"/>
</dbReference>
<sequence>SVDIFSARVLFNQLYICDTKHHKIHISGTTAVEDRYFSVVFVQLNDDEVIYGANIRRNLSGGYERSLVSNEDMICVEKFILNEEIL</sequence>
<reference evidence="1 2" key="1">
    <citation type="journal article" date="2019" name="Sci. Rep.">
        <title>Orb-weaving spider Araneus ventricosus genome elucidates the spidroin gene catalogue.</title>
        <authorList>
            <person name="Kono N."/>
            <person name="Nakamura H."/>
            <person name="Ohtoshi R."/>
            <person name="Moran D.A.P."/>
            <person name="Shinohara A."/>
            <person name="Yoshida Y."/>
            <person name="Fujiwara M."/>
            <person name="Mori M."/>
            <person name="Tomita M."/>
            <person name="Arakawa K."/>
        </authorList>
    </citation>
    <scope>NUCLEOTIDE SEQUENCE [LARGE SCALE GENOMIC DNA]</scope>
</reference>
<name>A0A4Y2K0E4_ARAVE</name>
<dbReference type="AlphaFoldDB" id="A0A4Y2K0E4"/>
<evidence type="ECO:0000313" key="2">
    <source>
        <dbReference type="Proteomes" id="UP000499080"/>
    </source>
</evidence>
<dbReference type="EMBL" id="BGPR01192361">
    <property type="protein sequence ID" value="GBM94942.1"/>
    <property type="molecule type" value="Genomic_DNA"/>
</dbReference>
<gene>
    <name evidence="1" type="ORF">AVEN_245763_1</name>
</gene>
<feature type="non-terminal residue" evidence="1">
    <location>
        <position position="1"/>
    </location>
</feature>